<dbReference type="Proteomes" id="UP000814140">
    <property type="component" value="Unassembled WGS sequence"/>
</dbReference>
<protein>
    <submittedName>
        <fullName evidence="1">Uncharacterized protein</fullName>
    </submittedName>
</protein>
<evidence type="ECO:0000313" key="1">
    <source>
        <dbReference type="EMBL" id="KAI0057658.1"/>
    </source>
</evidence>
<proteinExistence type="predicted"/>
<reference evidence="1" key="1">
    <citation type="submission" date="2021-03" db="EMBL/GenBank/DDBJ databases">
        <authorList>
            <consortium name="DOE Joint Genome Institute"/>
            <person name="Ahrendt S."/>
            <person name="Looney B.P."/>
            <person name="Miyauchi S."/>
            <person name="Morin E."/>
            <person name="Drula E."/>
            <person name="Courty P.E."/>
            <person name="Chicoki N."/>
            <person name="Fauchery L."/>
            <person name="Kohler A."/>
            <person name="Kuo A."/>
            <person name="Labutti K."/>
            <person name="Pangilinan J."/>
            <person name="Lipzen A."/>
            <person name="Riley R."/>
            <person name="Andreopoulos W."/>
            <person name="He G."/>
            <person name="Johnson J."/>
            <person name="Barry K.W."/>
            <person name="Grigoriev I.V."/>
            <person name="Nagy L."/>
            <person name="Hibbett D."/>
            <person name="Henrissat B."/>
            <person name="Matheny P.B."/>
            <person name="Labbe J."/>
            <person name="Martin F."/>
        </authorList>
    </citation>
    <scope>NUCLEOTIDE SEQUENCE</scope>
    <source>
        <strain evidence="1">HHB10654</strain>
    </source>
</reference>
<sequence length="491" mass="52029">MAFNSGFYPAYPHHPELNPPPAVPPFPWPPTAPYPPPHVLAVPPGFAEHQSSHVPATQAEPFSLYGANYAPSDAYPNATSVPGPFDMPFAPAPLASSSMADPPYSSGAQGGHPPMAPEQDVLLLSSAKRKLPEAVQRAMEQTYPGCTCSESTKKLDLRHQFSDTHVKCLPEELKGQVPVFLCPHETCATSNSRPCATKRHMLAVCYKHLSKENLPPVLSKPRREVAAHLPSGAAAASPGPSSESGARAQKRGRRRRTTAVRGPSREQARAMLPPPPALYPAPAAHLAPASDLRAGSAPRELPPSTSRQPMAPPSRPLASLPVTPMLAAMGTTINPAQLCIAPQALSMHARDVSSSAHVAEAHPAPSSSRLPSHAHAHFPPPIVASADPIAMPPPALAQTSLPDVDEPYCPPPALPPPRPRAAALDRRQARRGREPDWGMRIPPAVARSAPIPPAPPASGGESPYPYPGYEFDYDAILAQEPHLLVGLLEGL</sequence>
<comment type="caution">
    <text evidence="1">The sequence shown here is derived from an EMBL/GenBank/DDBJ whole genome shotgun (WGS) entry which is preliminary data.</text>
</comment>
<reference evidence="1" key="2">
    <citation type="journal article" date="2022" name="New Phytol.">
        <title>Evolutionary transition to the ectomycorrhizal habit in the genomes of a hyperdiverse lineage of mushroom-forming fungi.</title>
        <authorList>
            <person name="Looney B."/>
            <person name="Miyauchi S."/>
            <person name="Morin E."/>
            <person name="Drula E."/>
            <person name="Courty P.E."/>
            <person name="Kohler A."/>
            <person name="Kuo A."/>
            <person name="LaButti K."/>
            <person name="Pangilinan J."/>
            <person name="Lipzen A."/>
            <person name="Riley R."/>
            <person name="Andreopoulos W."/>
            <person name="He G."/>
            <person name="Johnson J."/>
            <person name="Nolan M."/>
            <person name="Tritt A."/>
            <person name="Barry K.W."/>
            <person name="Grigoriev I.V."/>
            <person name="Nagy L.G."/>
            <person name="Hibbett D."/>
            <person name="Henrissat B."/>
            <person name="Matheny P.B."/>
            <person name="Labbe J."/>
            <person name="Martin F.M."/>
        </authorList>
    </citation>
    <scope>NUCLEOTIDE SEQUENCE</scope>
    <source>
        <strain evidence="1">HHB10654</strain>
    </source>
</reference>
<gene>
    <name evidence="1" type="ORF">BV25DRAFT_1919979</name>
</gene>
<evidence type="ECO:0000313" key="2">
    <source>
        <dbReference type="Proteomes" id="UP000814140"/>
    </source>
</evidence>
<keyword evidence="2" id="KW-1185">Reference proteome</keyword>
<accession>A0ACB8SMG9</accession>
<name>A0ACB8SMG9_9AGAM</name>
<organism evidence="1 2">
    <name type="scientific">Artomyces pyxidatus</name>
    <dbReference type="NCBI Taxonomy" id="48021"/>
    <lineage>
        <taxon>Eukaryota</taxon>
        <taxon>Fungi</taxon>
        <taxon>Dikarya</taxon>
        <taxon>Basidiomycota</taxon>
        <taxon>Agaricomycotina</taxon>
        <taxon>Agaricomycetes</taxon>
        <taxon>Russulales</taxon>
        <taxon>Auriscalpiaceae</taxon>
        <taxon>Artomyces</taxon>
    </lineage>
</organism>
<dbReference type="EMBL" id="MU277244">
    <property type="protein sequence ID" value="KAI0057658.1"/>
    <property type="molecule type" value="Genomic_DNA"/>
</dbReference>